<feature type="signal peptide" evidence="1">
    <location>
        <begin position="1"/>
        <end position="21"/>
    </location>
</feature>
<organism evidence="2 3">
    <name type="scientific">Treponema putidum</name>
    <dbReference type="NCBI Taxonomy" id="221027"/>
    <lineage>
        <taxon>Bacteria</taxon>
        <taxon>Pseudomonadati</taxon>
        <taxon>Spirochaetota</taxon>
        <taxon>Spirochaetia</taxon>
        <taxon>Spirochaetales</taxon>
        <taxon>Treponemataceae</taxon>
        <taxon>Treponema</taxon>
    </lineage>
</organism>
<evidence type="ECO:0000313" key="3">
    <source>
        <dbReference type="Proteomes" id="UP001058682"/>
    </source>
</evidence>
<name>A0AAE9MSB4_9SPIR</name>
<dbReference type="RefSeq" id="WP_255818394.1">
    <property type="nucleotide sequence ID" value="NZ_CP038804.1"/>
</dbReference>
<sequence>MKNRKYLLLFLIAFVNIAVFAADKKPPKPPAKSEVVVVFALKIKPEPNTDFFSNYRYAFSFSSKLQTKDSRDMTDRITIKASNRRVPLLGLIDEDAKKVEFAMVKLPFAYGQRYINIEALQYHFAGTEPLRISIPLNGKLEVPEGVKYVYIGDFVCKCALPFYDITDVKEIDNFDAASKALKEMYGKDAELERIPLIPIEK</sequence>
<dbReference type="Proteomes" id="UP001058682">
    <property type="component" value="Chromosome"/>
</dbReference>
<evidence type="ECO:0000256" key="1">
    <source>
        <dbReference type="SAM" id="SignalP"/>
    </source>
</evidence>
<feature type="chain" id="PRO_5042283823" evidence="1">
    <location>
        <begin position="22"/>
        <end position="201"/>
    </location>
</feature>
<dbReference type="AlphaFoldDB" id="A0AAE9MSB4"/>
<protein>
    <submittedName>
        <fullName evidence="2">Uncharacterized protein</fullName>
    </submittedName>
</protein>
<evidence type="ECO:0000313" key="2">
    <source>
        <dbReference type="EMBL" id="UTY32735.1"/>
    </source>
</evidence>
<gene>
    <name evidence="2" type="ORF">E4N74_00945</name>
</gene>
<reference evidence="2" key="1">
    <citation type="submission" date="2019-04" db="EMBL/GenBank/DDBJ databases">
        <title>Whole genome sequencing of oral phylogroup 2 treponemes.</title>
        <authorList>
            <person name="Chan Y."/>
            <person name="Zeng H.H."/>
            <person name="Yu X.L."/>
            <person name="Leung W.K."/>
            <person name="Watt R.M."/>
        </authorList>
    </citation>
    <scope>NUCLEOTIDE SEQUENCE</scope>
    <source>
        <strain evidence="2">OMZ 835</strain>
    </source>
</reference>
<accession>A0AAE9MSB4</accession>
<dbReference type="EMBL" id="CP038804">
    <property type="protein sequence ID" value="UTY32735.1"/>
    <property type="molecule type" value="Genomic_DNA"/>
</dbReference>
<keyword evidence="1" id="KW-0732">Signal</keyword>
<proteinExistence type="predicted"/>